<dbReference type="RefSeq" id="WP_099644014.1">
    <property type="nucleotide sequence ID" value="NZ_NKHF01000105.1"/>
</dbReference>
<evidence type="ECO:0000313" key="2">
    <source>
        <dbReference type="Proteomes" id="UP000228621"/>
    </source>
</evidence>
<dbReference type="OrthoDB" id="6292899at2"/>
<dbReference type="Proteomes" id="UP000228621">
    <property type="component" value="Unassembled WGS sequence"/>
</dbReference>
<gene>
    <name evidence="1" type="ORF">CEX98_21315</name>
</gene>
<evidence type="ECO:0000313" key="1">
    <source>
        <dbReference type="EMBL" id="PCK29712.1"/>
    </source>
</evidence>
<comment type="caution">
    <text evidence="1">The sequence shown here is derived from an EMBL/GenBank/DDBJ whole genome shotgun (WGS) entry which is preliminary data.</text>
</comment>
<sequence>MQFELIATATPAGCHQSALYTAVANNMRFCTPSKAIVQYDQSLDAPYLCAQIEEISVTRRKHRCLTILDTLLSKTKEKFDQMANTWDGTMHLITACSKDGELYIDEQEARKLCNDLELTVDSIVTHKTCDLNRLSPHSLYVFVDSCIGYDEASRPEWVGKLQVVGGPEGTVLSEGGCVLLGANTDLACEATVYQGDLSELLTELNANIHEPYVSTCLLGEQWQRTWLNATRALYQEHDSLIELRNTANTIGYSGVGHHALGLAVASSYLHNPLNTHIERVWLIIEQQKPQLIAVTRSQ</sequence>
<dbReference type="EMBL" id="NKHF01000105">
    <property type="protein sequence ID" value="PCK29712.1"/>
    <property type="molecule type" value="Genomic_DNA"/>
</dbReference>
<reference evidence="2" key="1">
    <citation type="journal article" date="2019" name="Genome Announc.">
        <title>Draft Genome Sequence of Pseudoalteromonas piscicida Strain 36Y ROTHPW, an Hypersaline Seawater Isolate from the South Coast of Sonora, Mexico.</title>
        <authorList>
            <person name="Sanchez-Diaz R."/>
            <person name="Molina-Garza Z.J."/>
            <person name="Cruz-Suarez L.E."/>
            <person name="Selvin J."/>
            <person name="Kiran G.S."/>
            <person name="Ibarra-Gamez J.C."/>
            <person name="Gomez-Gil B."/>
            <person name="Galaviz-Silva L."/>
        </authorList>
    </citation>
    <scope>NUCLEOTIDE SEQUENCE [LARGE SCALE GENOMIC DNA]</scope>
    <source>
        <strain evidence="2">36Y_RITHPW</strain>
    </source>
</reference>
<accession>A0A2A5JJU4</accession>
<keyword evidence="2" id="KW-1185">Reference proteome</keyword>
<dbReference type="AlphaFoldDB" id="A0A2A5JJU4"/>
<proteinExistence type="predicted"/>
<organism evidence="1 2">
    <name type="scientific">Pseudoalteromonas piscicida</name>
    <dbReference type="NCBI Taxonomy" id="43662"/>
    <lineage>
        <taxon>Bacteria</taxon>
        <taxon>Pseudomonadati</taxon>
        <taxon>Pseudomonadota</taxon>
        <taxon>Gammaproteobacteria</taxon>
        <taxon>Alteromonadales</taxon>
        <taxon>Pseudoalteromonadaceae</taxon>
        <taxon>Pseudoalteromonas</taxon>
    </lineage>
</organism>
<protein>
    <submittedName>
        <fullName evidence="1">Uncharacterized protein</fullName>
    </submittedName>
</protein>
<name>A0A2A5JJU4_PSEO7</name>